<name>A0A1A9X3M2_9MUSC</name>
<organism evidence="2 3">
    <name type="scientific">Glossina brevipalpis</name>
    <dbReference type="NCBI Taxonomy" id="37001"/>
    <lineage>
        <taxon>Eukaryota</taxon>
        <taxon>Metazoa</taxon>
        <taxon>Ecdysozoa</taxon>
        <taxon>Arthropoda</taxon>
        <taxon>Hexapoda</taxon>
        <taxon>Insecta</taxon>
        <taxon>Pterygota</taxon>
        <taxon>Neoptera</taxon>
        <taxon>Endopterygota</taxon>
        <taxon>Diptera</taxon>
        <taxon>Brachycera</taxon>
        <taxon>Muscomorpha</taxon>
        <taxon>Hippoboscoidea</taxon>
        <taxon>Glossinidae</taxon>
        <taxon>Glossina</taxon>
    </lineage>
</organism>
<keyword evidence="1" id="KW-0472">Membrane</keyword>
<keyword evidence="1" id="KW-0812">Transmembrane</keyword>
<dbReference type="AlphaFoldDB" id="A0A1A9X3M2"/>
<keyword evidence="3" id="KW-1185">Reference proteome</keyword>
<dbReference type="Proteomes" id="UP000091820">
    <property type="component" value="Unassembled WGS sequence"/>
</dbReference>
<protein>
    <submittedName>
        <fullName evidence="2">Uncharacterized protein</fullName>
    </submittedName>
</protein>
<accession>A0A1A9X3M2</accession>
<keyword evidence="1" id="KW-1133">Transmembrane helix</keyword>
<dbReference type="VEuPathDB" id="VectorBase:GBRI043092"/>
<evidence type="ECO:0000313" key="2">
    <source>
        <dbReference type="EnsemblMetazoa" id="GBRI043092-PA"/>
    </source>
</evidence>
<reference evidence="2" key="2">
    <citation type="submission" date="2020-05" db="UniProtKB">
        <authorList>
            <consortium name="EnsemblMetazoa"/>
        </authorList>
    </citation>
    <scope>IDENTIFICATION</scope>
    <source>
        <strain evidence="2">IAEA</strain>
    </source>
</reference>
<feature type="transmembrane region" description="Helical" evidence="1">
    <location>
        <begin position="41"/>
        <end position="59"/>
    </location>
</feature>
<reference evidence="3" key="1">
    <citation type="submission" date="2014-03" db="EMBL/GenBank/DDBJ databases">
        <authorList>
            <person name="Aksoy S."/>
            <person name="Warren W."/>
            <person name="Wilson R.K."/>
        </authorList>
    </citation>
    <scope>NUCLEOTIDE SEQUENCE [LARGE SCALE GENOMIC DNA]</scope>
    <source>
        <strain evidence="3">IAEA</strain>
    </source>
</reference>
<sequence length="129" mass="14726">MLPPYNKSSITTTKRHQHHLPNGGSSLFSSSYVFSYFHNKWIWTTALLFGFLIVNVNAIDENRIDKETYVVIFSACKCYSPYVNGGKFILKSKNQKKKKNAKVETMSQLPNDKAYENVEEVDVESPAIV</sequence>
<dbReference type="EnsemblMetazoa" id="GBRI043092-RA">
    <property type="protein sequence ID" value="GBRI043092-PA"/>
    <property type="gene ID" value="GBRI043092"/>
</dbReference>
<evidence type="ECO:0000313" key="3">
    <source>
        <dbReference type="Proteomes" id="UP000091820"/>
    </source>
</evidence>
<proteinExistence type="predicted"/>
<evidence type="ECO:0000256" key="1">
    <source>
        <dbReference type="SAM" id="Phobius"/>
    </source>
</evidence>